<dbReference type="EMBL" id="JABCIY010000001">
    <property type="protein sequence ID" value="KAF7198471.1"/>
    <property type="molecule type" value="Genomic_DNA"/>
</dbReference>
<feature type="region of interest" description="Disordered" evidence="1">
    <location>
        <begin position="329"/>
        <end position="406"/>
    </location>
</feature>
<dbReference type="OrthoDB" id="3625104at2759"/>
<sequence>MMRRSQHRAPEALNADLFELLDEADVLKQELEQAKGNVNRLKHPLLQAEQEQTEKECKLDENLSRQLDIRQQVKQLASQAKFESDLQQTPQPSSRKRIKPSSPDDTYSARPSALPASTQDRPGLVPNPEWSKATWKDHVILTKDQVEFKGYTYLNNELTSIVLVDNAWHELFCQICGANSSRDAKGDFFRMDSLKIHMTKAHGDDVGHYPSEIEDSDIAKDFHQLSAEEIKALRSGKMTIKTVRGREKPRVRTKASVSVQNDIENDIGDEDILRDAQEDEHFPEESDAGQLHQTTNDVSDEIVMAAMEEDEGNGKSATCLHRPSLTSDVELPGARIPKPPSSVVESSTRRNLQDPAAERMEYSGMEKKRKRISYGENGLLQHSRRGDEEEEDLFVYPPARRSSSLS</sequence>
<feature type="compositionally biased region" description="Basic and acidic residues" evidence="1">
    <location>
        <begin position="347"/>
        <end position="366"/>
    </location>
</feature>
<keyword evidence="3" id="KW-1185">Reference proteome</keyword>
<accession>A0A8H6RYE0</accession>
<organism evidence="2 3">
    <name type="scientific">Pseudocercospora fuligena</name>
    <dbReference type="NCBI Taxonomy" id="685502"/>
    <lineage>
        <taxon>Eukaryota</taxon>
        <taxon>Fungi</taxon>
        <taxon>Dikarya</taxon>
        <taxon>Ascomycota</taxon>
        <taxon>Pezizomycotina</taxon>
        <taxon>Dothideomycetes</taxon>
        <taxon>Dothideomycetidae</taxon>
        <taxon>Mycosphaerellales</taxon>
        <taxon>Mycosphaerellaceae</taxon>
        <taxon>Pseudocercospora</taxon>
    </lineage>
</organism>
<feature type="region of interest" description="Disordered" evidence="1">
    <location>
        <begin position="80"/>
        <end position="129"/>
    </location>
</feature>
<gene>
    <name evidence="2" type="ORF">HII31_00210</name>
</gene>
<reference evidence="2" key="1">
    <citation type="submission" date="2020-04" db="EMBL/GenBank/DDBJ databases">
        <title>Draft genome resource of the tomato pathogen Pseudocercospora fuligena.</title>
        <authorList>
            <person name="Zaccaron A."/>
        </authorList>
    </citation>
    <scope>NUCLEOTIDE SEQUENCE</scope>
    <source>
        <strain evidence="2">PF001</strain>
    </source>
</reference>
<name>A0A8H6RYE0_9PEZI</name>
<evidence type="ECO:0000313" key="2">
    <source>
        <dbReference type="EMBL" id="KAF7198471.1"/>
    </source>
</evidence>
<dbReference type="Proteomes" id="UP000660729">
    <property type="component" value="Unassembled WGS sequence"/>
</dbReference>
<evidence type="ECO:0000313" key="3">
    <source>
        <dbReference type="Proteomes" id="UP000660729"/>
    </source>
</evidence>
<evidence type="ECO:0000256" key="1">
    <source>
        <dbReference type="SAM" id="MobiDB-lite"/>
    </source>
</evidence>
<dbReference type="AlphaFoldDB" id="A0A8H6RYE0"/>
<comment type="caution">
    <text evidence="2">The sequence shown here is derived from an EMBL/GenBank/DDBJ whole genome shotgun (WGS) entry which is preliminary data.</text>
</comment>
<protein>
    <submittedName>
        <fullName evidence="2">Uncharacterized protein</fullName>
    </submittedName>
</protein>
<proteinExistence type="predicted"/>